<protein>
    <submittedName>
        <fullName evidence="2">Uncharacterized protein</fullName>
    </submittedName>
</protein>
<reference evidence="2 3" key="1">
    <citation type="submission" date="2023-03" db="EMBL/GenBank/DDBJ databases">
        <title>Bacillus Genome Sequencing.</title>
        <authorList>
            <person name="Dunlap C."/>
        </authorList>
    </citation>
    <scope>NUCLEOTIDE SEQUENCE [LARGE SCALE GENOMIC DNA]</scope>
    <source>
        <strain evidence="2 3">B-23453</strain>
    </source>
</reference>
<feature type="transmembrane region" description="Helical" evidence="1">
    <location>
        <begin position="146"/>
        <end position="164"/>
    </location>
</feature>
<dbReference type="RefSeq" id="WP_066271384.1">
    <property type="nucleotide sequence ID" value="NZ_JARMAB010000013.1"/>
</dbReference>
<dbReference type="Proteomes" id="UP001341444">
    <property type="component" value="Unassembled WGS sequence"/>
</dbReference>
<keyword evidence="3" id="KW-1185">Reference proteome</keyword>
<keyword evidence="1" id="KW-0472">Membrane</keyword>
<name>A0ABU6MGU5_9BACI</name>
<comment type="caution">
    <text evidence="2">The sequence shown here is derived from an EMBL/GenBank/DDBJ whole genome shotgun (WGS) entry which is preliminary data.</text>
</comment>
<feature type="transmembrane region" description="Helical" evidence="1">
    <location>
        <begin position="105"/>
        <end position="126"/>
    </location>
</feature>
<accession>A0ABU6MGU5</accession>
<gene>
    <name evidence="2" type="ORF">P4T90_11260</name>
</gene>
<organism evidence="2 3">
    <name type="scientific">Heyndrickxia acidicola</name>
    <dbReference type="NCBI Taxonomy" id="209389"/>
    <lineage>
        <taxon>Bacteria</taxon>
        <taxon>Bacillati</taxon>
        <taxon>Bacillota</taxon>
        <taxon>Bacilli</taxon>
        <taxon>Bacillales</taxon>
        <taxon>Bacillaceae</taxon>
        <taxon>Heyndrickxia</taxon>
    </lineage>
</organism>
<feature type="transmembrane region" description="Helical" evidence="1">
    <location>
        <begin position="74"/>
        <end position="98"/>
    </location>
</feature>
<evidence type="ECO:0000313" key="2">
    <source>
        <dbReference type="EMBL" id="MED1203649.1"/>
    </source>
</evidence>
<evidence type="ECO:0000313" key="3">
    <source>
        <dbReference type="Proteomes" id="UP001341444"/>
    </source>
</evidence>
<keyword evidence="1" id="KW-0812">Transmembrane</keyword>
<feature type="transmembrane region" description="Helical" evidence="1">
    <location>
        <begin position="12"/>
        <end position="30"/>
    </location>
</feature>
<evidence type="ECO:0000256" key="1">
    <source>
        <dbReference type="SAM" id="Phobius"/>
    </source>
</evidence>
<proteinExistence type="predicted"/>
<keyword evidence="1" id="KW-1133">Transmembrane helix</keyword>
<dbReference type="EMBL" id="JARMAB010000013">
    <property type="protein sequence ID" value="MED1203649.1"/>
    <property type="molecule type" value="Genomic_DNA"/>
</dbReference>
<sequence length="174" mass="19375">MEYNTMEYKTRHPLVIPVLLLIIAYEWLIASVDKLLTKNYLENMHKQMVQSVSGIQFHPYASLFKSVGIPQSQLIGTLVLIGELVVGLTFAIVAIQIFRGKMSSALAKCGFAAAIIAAFMSINYALLGGDTLFVDPSNAFQESISVDWILFLFEVTFAFFFYSVSKRSVASKVE</sequence>